<feature type="chain" id="PRO_5039912568" evidence="3">
    <location>
        <begin position="26"/>
        <end position="406"/>
    </location>
</feature>
<keyword evidence="3" id="KW-0732">Signal</keyword>
<evidence type="ECO:0000313" key="4">
    <source>
        <dbReference type="EMBL" id="KAF5774776.1"/>
    </source>
</evidence>
<organism evidence="4 5">
    <name type="scientific">Helianthus annuus</name>
    <name type="common">Common sunflower</name>
    <dbReference type="NCBI Taxonomy" id="4232"/>
    <lineage>
        <taxon>Eukaryota</taxon>
        <taxon>Viridiplantae</taxon>
        <taxon>Streptophyta</taxon>
        <taxon>Embryophyta</taxon>
        <taxon>Tracheophyta</taxon>
        <taxon>Spermatophyta</taxon>
        <taxon>Magnoliopsida</taxon>
        <taxon>eudicotyledons</taxon>
        <taxon>Gunneridae</taxon>
        <taxon>Pentapetalae</taxon>
        <taxon>asterids</taxon>
        <taxon>campanulids</taxon>
        <taxon>Asterales</taxon>
        <taxon>Asteraceae</taxon>
        <taxon>Asteroideae</taxon>
        <taxon>Heliantheae alliance</taxon>
        <taxon>Heliantheae</taxon>
        <taxon>Helianthus</taxon>
    </lineage>
</organism>
<dbReference type="PROSITE" id="PS51257">
    <property type="entry name" value="PROKAR_LIPOPROTEIN"/>
    <property type="match status" value="1"/>
</dbReference>
<dbReference type="EMBL" id="MNCJ02000328">
    <property type="protein sequence ID" value="KAF5774776.1"/>
    <property type="molecule type" value="Genomic_DNA"/>
</dbReference>
<evidence type="ECO:0000256" key="3">
    <source>
        <dbReference type="SAM" id="SignalP"/>
    </source>
</evidence>
<keyword evidence="5" id="KW-1185">Reference proteome</keyword>
<reference evidence="4" key="1">
    <citation type="journal article" date="2017" name="Nature">
        <title>The sunflower genome provides insights into oil metabolism, flowering and Asterid evolution.</title>
        <authorList>
            <person name="Badouin H."/>
            <person name="Gouzy J."/>
            <person name="Grassa C.J."/>
            <person name="Murat F."/>
            <person name="Staton S.E."/>
            <person name="Cottret L."/>
            <person name="Lelandais-Briere C."/>
            <person name="Owens G.L."/>
            <person name="Carrere S."/>
            <person name="Mayjonade B."/>
            <person name="Legrand L."/>
            <person name="Gill N."/>
            <person name="Kane N.C."/>
            <person name="Bowers J.E."/>
            <person name="Hubner S."/>
            <person name="Bellec A."/>
            <person name="Berard A."/>
            <person name="Berges H."/>
            <person name="Blanchet N."/>
            <person name="Boniface M.C."/>
            <person name="Brunel D."/>
            <person name="Catrice O."/>
            <person name="Chaidir N."/>
            <person name="Claudel C."/>
            <person name="Donnadieu C."/>
            <person name="Faraut T."/>
            <person name="Fievet G."/>
            <person name="Helmstetter N."/>
            <person name="King M."/>
            <person name="Knapp S.J."/>
            <person name="Lai Z."/>
            <person name="Le Paslier M.C."/>
            <person name="Lippi Y."/>
            <person name="Lorenzon L."/>
            <person name="Mandel J.R."/>
            <person name="Marage G."/>
            <person name="Marchand G."/>
            <person name="Marquand E."/>
            <person name="Bret-Mestries E."/>
            <person name="Morien E."/>
            <person name="Nambeesan S."/>
            <person name="Nguyen T."/>
            <person name="Pegot-Espagnet P."/>
            <person name="Pouilly N."/>
            <person name="Raftis F."/>
            <person name="Sallet E."/>
            <person name="Schiex T."/>
            <person name="Thomas J."/>
            <person name="Vandecasteele C."/>
            <person name="Vares D."/>
            <person name="Vear F."/>
            <person name="Vautrin S."/>
            <person name="Crespi M."/>
            <person name="Mangin B."/>
            <person name="Burke J.M."/>
            <person name="Salse J."/>
            <person name="Munos S."/>
            <person name="Vincourt P."/>
            <person name="Rieseberg L.H."/>
            <person name="Langlade N.B."/>
        </authorList>
    </citation>
    <scope>NUCLEOTIDE SEQUENCE</scope>
    <source>
        <tissue evidence="4">Leaves</tissue>
    </source>
</reference>
<dbReference type="Gramene" id="mRNA:HanXRQr2_Chr13g0604491">
    <property type="protein sequence ID" value="mRNA:HanXRQr2_Chr13g0604491"/>
    <property type="gene ID" value="HanXRQr2_Chr13g0604491"/>
</dbReference>
<feature type="coiled-coil region" evidence="1">
    <location>
        <begin position="133"/>
        <end position="192"/>
    </location>
</feature>
<feature type="region of interest" description="Disordered" evidence="2">
    <location>
        <begin position="330"/>
        <end position="368"/>
    </location>
</feature>
<evidence type="ECO:0000313" key="5">
    <source>
        <dbReference type="Proteomes" id="UP000215914"/>
    </source>
</evidence>
<protein>
    <submittedName>
        <fullName evidence="4">Uncharacterized protein</fullName>
    </submittedName>
</protein>
<dbReference type="AlphaFoldDB" id="A0A9K3HD84"/>
<dbReference type="Proteomes" id="UP000215914">
    <property type="component" value="Unassembled WGS sequence"/>
</dbReference>
<name>A0A9K3HD84_HELAN</name>
<reference evidence="4" key="2">
    <citation type="submission" date="2020-06" db="EMBL/GenBank/DDBJ databases">
        <title>Helianthus annuus Genome sequencing and assembly Release 2.</title>
        <authorList>
            <person name="Gouzy J."/>
            <person name="Langlade N."/>
            <person name="Munos S."/>
        </authorList>
    </citation>
    <scope>NUCLEOTIDE SEQUENCE</scope>
    <source>
        <tissue evidence="4">Leaves</tissue>
    </source>
</reference>
<feature type="signal peptide" evidence="3">
    <location>
        <begin position="1"/>
        <end position="25"/>
    </location>
</feature>
<sequence length="406" mass="45114">MVRVCICSVVLLCSCFMSALDFVKSDDTSDVVLEDVAATPGEDAIARGSEHRFEGSGYVSVPNVKGFTKVPASKVSTRRLNRHLKSADQPSSSEAIDISDDIEVFVEQVSEGGVEKEKEKELCYPFYERDARYDEVTKKKDKMKASMASMKKEIDNFAKKEEAWVKKMHEVTSRHEVEVEGLKKEMDALKVQEKTSLKEQGVLKADNRWLIEHGFQQGVTYLFHSSEFNQALGVVYTKLLAHGRHQGLVAGYKACEAGEPQDKSPHFQLQALKIFQDSVRDMEHMTWPFVGEVYECFDKPLSVLQGLKPHGLNKVACKKVLESLSKKRSCSGDSEETMSAGDESSKEGSLEASEAASEGRKKKKAKKSRMMELWHRSLLVLVNGAVASKPSGAGFVEILKVSVDGC</sequence>
<keyword evidence="1" id="KW-0175">Coiled coil</keyword>
<evidence type="ECO:0000256" key="2">
    <source>
        <dbReference type="SAM" id="MobiDB-lite"/>
    </source>
</evidence>
<evidence type="ECO:0000256" key="1">
    <source>
        <dbReference type="SAM" id="Coils"/>
    </source>
</evidence>
<accession>A0A9K3HD84</accession>
<gene>
    <name evidence="4" type="ORF">HanXRQr2_Chr13g0604491</name>
</gene>
<comment type="caution">
    <text evidence="4">The sequence shown here is derived from an EMBL/GenBank/DDBJ whole genome shotgun (WGS) entry which is preliminary data.</text>
</comment>
<proteinExistence type="predicted"/>